<dbReference type="Proteomes" id="UP000645217">
    <property type="component" value="Unassembled WGS sequence"/>
</dbReference>
<sequence length="116" mass="12865">MLLVLIDAGVLHRRVGGSEVMREQLDYLLEVALRPAVTVQVVDPDCLAGLAGAFMIAELPNGQADVVHADSPVQGQITSEHEFVVSIRNRYEAVRAWAYPEHVSLAMIEEARREWT</sequence>
<gene>
    <name evidence="2" type="ORF">GCM10007964_73050</name>
</gene>
<proteinExistence type="predicted"/>
<keyword evidence="3" id="KW-1185">Reference proteome</keyword>
<protein>
    <recommendedName>
        <fullName evidence="1">DUF5753 domain-containing protein</fullName>
    </recommendedName>
</protein>
<dbReference type="InterPro" id="IPR043917">
    <property type="entry name" value="DUF5753"/>
</dbReference>
<dbReference type="AlphaFoldDB" id="A0A917VUW5"/>
<dbReference type="Pfam" id="PF19054">
    <property type="entry name" value="DUF5753"/>
    <property type="match status" value="1"/>
</dbReference>
<accession>A0A917VUW5</accession>
<evidence type="ECO:0000259" key="1">
    <source>
        <dbReference type="Pfam" id="PF19054"/>
    </source>
</evidence>
<feature type="domain" description="DUF5753" evidence="1">
    <location>
        <begin position="4"/>
        <end position="110"/>
    </location>
</feature>
<evidence type="ECO:0000313" key="2">
    <source>
        <dbReference type="EMBL" id="GGL20510.1"/>
    </source>
</evidence>
<reference evidence="2" key="1">
    <citation type="journal article" date="2014" name="Int. J. Syst. Evol. Microbiol.">
        <title>Complete genome sequence of Corynebacterium casei LMG S-19264T (=DSM 44701T), isolated from a smear-ripened cheese.</title>
        <authorList>
            <consortium name="US DOE Joint Genome Institute (JGI-PGF)"/>
            <person name="Walter F."/>
            <person name="Albersmeier A."/>
            <person name="Kalinowski J."/>
            <person name="Ruckert C."/>
        </authorList>
    </citation>
    <scope>NUCLEOTIDE SEQUENCE</scope>
    <source>
        <strain evidence="2">JCM 13064</strain>
    </source>
</reference>
<evidence type="ECO:0000313" key="3">
    <source>
        <dbReference type="Proteomes" id="UP000645217"/>
    </source>
</evidence>
<dbReference type="EMBL" id="BMNT01000072">
    <property type="protein sequence ID" value="GGL20510.1"/>
    <property type="molecule type" value="Genomic_DNA"/>
</dbReference>
<reference evidence="2" key="2">
    <citation type="submission" date="2020-09" db="EMBL/GenBank/DDBJ databases">
        <authorList>
            <person name="Sun Q."/>
            <person name="Ohkuma M."/>
        </authorList>
    </citation>
    <scope>NUCLEOTIDE SEQUENCE</scope>
    <source>
        <strain evidence="2">JCM 13064</strain>
    </source>
</reference>
<comment type="caution">
    <text evidence="2">The sequence shown here is derived from an EMBL/GenBank/DDBJ whole genome shotgun (WGS) entry which is preliminary data.</text>
</comment>
<organism evidence="2 3">
    <name type="scientific">Sphaerisporangium melleum</name>
    <dbReference type="NCBI Taxonomy" id="321316"/>
    <lineage>
        <taxon>Bacteria</taxon>
        <taxon>Bacillati</taxon>
        <taxon>Actinomycetota</taxon>
        <taxon>Actinomycetes</taxon>
        <taxon>Streptosporangiales</taxon>
        <taxon>Streptosporangiaceae</taxon>
        <taxon>Sphaerisporangium</taxon>
    </lineage>
</organism>
<name>A0A917VUW5_9ACTN</name>